<keyword evidence="4" id="KW-0238">DNA-binding</keyword>
<comment type="caution">
    <text evidence="7">The sequence shown here is derived from an EMBL/GenBank/DDBJ whole genome shotgun (WGS) entry which is preliminary data.</text>
</comment>
<evidence type="ECO:0000256" key="5">
    <source>
        <dbReference type="ARBA" id="ARBA00023163"/>
    </source>
</evidence>
<dbReference type="EMBL" id="ADNW02000032">
    <property type="protein sequence ID" value="EGD21523.1"/>
    <property type="molecule type" value="Genomic_DNA"/>
</dbReference>
<dbReference type="InterPro" id="IPR036388">
    <property type="entry name" value="WH-like_DNA-bd_sf"/>
</dbReference>
<evidence type="ECO:0000256" key="1">
    <source>
        <dbReference type="ARBA" id="ARBA00004496"/>
    </source>
</evidence>
<dbReference type="InterPro" id="IPR039422">
    <property type="entry name" value="MarR/SlyA-like"/>
</dbReference>
<dbReference type="PANTHER" id="PTHR33164">
    <property type="entry name" value="TRANSCRIPTIONAL REGULATOR, MARR FAMILY"/>
    <property type="match status" value="1"/>
</dbReference>
<dbReference type="Pfam" id="PF22381">
    <property type="entry name" value="Staph_reg_Sar_Rot"/>
    <property type="match status" value="1"/>
</dbReference>
<proteinExistence type="predicted"/>
<evidence type="ECO:0000313" key="7">
    <source>
        <dbReference type="EMBL" id="EGD21523.1"/>
    </source>
</evidence>
<feature type="domain" description="HTH marR-type" evidence="6">
    <location>
        <begin position="19"/>
        <end position="149"/>
    </location>
</feature>
<keyword evidence="2" id="KW-0963">Cytoplasm</keyword>
<dbReference type="GO" id="GO:0005737">
    <property type="term" value="C:cytoplasm"/>
    <property type="evidence" value="ECO:0007669"/>
    <property type="project" value="UniProtKB-SubCell"/>
</dbReference>
<dbReference type="AlphaFoldDB" id="E9T7R2"/>
<protein>
    <submittedName>
        <fullName evidence="7">Transcriptional regulator, MarR family</fullName>
    </submittedName>
</protein>
<dbReference type="STRING" id="43767.A6I91_17545"/>
<dbReference type="PANTHER" id="PTHR33164:SF5">
    <property type="entry name" value="ORGANIC HYDROPEROXIDE RESISTANCE TRANSCRIPTIONAL REGULATOR"/>
    <property type="match status" value="1"/>
</dbReference>
<dbReference type="Gene3D" id="1.10.10.10">
    <property type="entry name" value="Winged helix-like DNA-binding domain superfamily/Winged helix DNA-binding domain"/>
    <property type="match status" value="1"/>
</dbReference>
<dbReference type="GO" id="GO:0006950">
    <property type="term" value="P:response to stress"/>
    <property type="evidence" value="ECO:0007669"/>
    <property type="project" value="TreeGrafter"/>
</dbReference>
<keyword evidence="3" id="KW-0805">Transcription regulation</keyword>
<keyword evidence="8" id="KW-1185">Reference proteome</keyword>
<dbReference type="InterPro" id="IPR036390">
    <property type="entry name" value="WH_DNA-bd_sf"/>
</dbReference>
<evidence type="ECO:0000259" key="6">
    <source>
        <dbReference type="PROSITE" id="PS50995"/>
    </source>
</evidence>
<dbReference type="SMART" id="SM00347">
    <property type="entry name" value="HTH_MARR"/>
    <property type="match status" value="1"/>
</dbReference>
<dbReference type="HOGENOM" id="CLU_083287_3_0_11"/>
<gene>
    <name evidence="7" type="ORF">HMPREF0724_14811</name>
</gene>
<dbReference type="Proteomes" id="UP000004245">
    <property type="component" value="Unassembled WGS sequence"/>
</dbReference>
<evidence type="ECO:0000256" key="3">
    <source>
        <dbReference type="ARBA" id="ARBA00023015"/>
    </source>
</evidence>
<reference evidence="7" key="1">
    <citation type="submission" date="2011-01" db="EMBL/GenBank/DDBJ databases">
        <authorList>
            <person name="Muzny D."/>
            <person name="Qin X."/>
            <person name="Buhay C."/>
            <person name="Dugan-Rocha S."/>
            <person name="Ding Y."/>
            <person name="Chen G."/>
            <person name="Hawes A."/>
            <person name="Holder M."/>
            <person name="Jhangiani S."/>
            <person name="Johnson A."/>
            <person name="Khan Z."/>
            <person name="Li Z."/>
            <person name="Liu W."/>
            <person name="Liu X."/>
            <person name="Perez L."/>
            <person name="Shen H."/>
            <person name="Wang Q."/>
            <person name="Watt J."/>
            <person name="Xi L."/>
            <person name="Xin Y."/>
            <person name="Zhou J."/>
            <person name="Deng J."/>
            <person name="Jiang H."/>
            <person name="Liu Y."/>
            <person name="Qu J."/>
            <person name="Song X.-Z."/>
            <person name="Zhang L."/>
            <person name="Villasana D."/>
            <person name="Johnson A."/>
            <person name="Liu J."/>
            <person name="Liyanage D."/>
            <person name="Lorensuhewa L."/>
            <person name="Robinson T."/>
            <person name="Song A."/>
            <person name="Song B.-B."/>
            <person name="Dinh H."/>
            <person name="Thornton R."/>
            <person name="Coyle M."/>
            <person name="Francisco L."/>
            <person name="Jackson L."/>
            <person name="Javaid M."/>
            <person name="Korchina V."/>
            <person name="Kovar C."/>
            <person name="Mata R."/>
            <person name="Mathew T."/>
            <person name="Ngo R."/>
            <person name="Nguyen L."/>
            <person name="Nguyen N."/>
            <person name="Okwuonu G."/>
            <person name="Ongeri F."/>
            <person name="Pham C."/>
            <person name="Simmons D."/>
            <person name="Wilczek-Boney K."/>
            <person name="Hale W."/>
            <person name="Jakkamsetti A."/>
            <person name="Pham P."/>
            <person name="Ruth R."/>
            <person name="San Lucas F."/>
            <person name="Warren J."/>
            <person name="Zhang J."/>
            <person name="Zhao Z."/>
            <person name="Zhou C."/>
            <person name="Zhu D."/>
            <person name="Lee S."/>
            <person name="Bess C."/>
            <person name="Blankenburg K."/>
            <person name="Forbes L."/>
            <person name="Fu Q."/>
            <person name="Gubbala S."/>
            <person name="Hirani K."/>
            <person name="Jayaseelan J.C."/>
            <person name="Lara F."/>
            <person name="Munidasa M."/>
            <person name="Palculict T."/>
            <person name="Patil S."/>
            <person name="Pu L.-L."/>
            <person name="Saada N."/>
            <person name="Tang L."/>
            <person name="Weissenberger G."/>
            <person name="Zhu Y."/>
            <person name="Hemphill L."/>
            <person name="Shang Y."/>
            <person name="Youmans B."/>
            <person name="Ayvaz T."/>
            <person name="Ross M."/>
            <person name="Santibanez J."/>
            <person name="Aqrawi P."/>
            <person name="Gross S."/>
            <person name="Joshi V."/>
            <person name="Fowler G."/>
            <person name="Nazareth L."/>
            <person name="Reid J."/>
            <person name="Worley K."/>
            <person name="Petrosino J."/>
            <person name="Highlander S."/>
            <person name="Gibbs R."/>
        </authorList>
    </citation>
    <scope>NUCLEOTIDE SEQUENCE [LARGE SCALE GENOMIC DNA]</scope>
    <source>
        <strain evidence="7">ATCC 33707</strain>
    </source>
</reference>
<dbReference type="FunFam" id="1.10.10.10:FF:000163">
    <property type="entry name" value="MarR family transcriptional regulator"/>
    <property type="match status" value="1"/>
</dbReference>
<dbReference type="InterPro" id="IPR055166">
    <property type="entry name" value="Transc_reg_Sar_Rot_HTH"/>
</dbReference>
<accession>E9T7R2</accession>
<keyword evidence="5" id="KW-0804">Transcription</keyword>
<evidence type="ECO:0000313" key="8">
    <source>
        <dbReference type="Proteomes" id="UP000004245"/>
    </source>
</evidence>
<dbReference type="SUPFAM" id="SSF46785">
    <property type="entry name" value="Winged helix' DNA-binding domain"/>
    <property type="match status" value="1"/>
</dbReference>
<evidence type="ECO:0000256" key="2">
    <source>
        <dbReference type="ARBA" id="ARBA00022490"/>
    </source>
</evidence>
<comment type="subcellular location">
    <subcellularLocation>
        <location evidence="1">Cytoplasm</location>
    </subcellularLocation>
</comment>
<dbReference type="InterPro" id="IPR000835">
    <property type="entry name" value="HTH_MarR-typ"/>
</dbReference>
<dbReference type="PROSITE" id="PS50995">
    <property type="entry name" value="HTH_MARR_2"/>
    <property type="match status" value="1"/>
</dbReference>
<evidence type="ECO:0000256" key="4">
    <source>
        <dbReference type="ARBA" id="ARBA00023125"/>
    </source>
</evidence>
<organism evidence="7 8">
    <name type="scientific">Prescottella equi ATCC 33707</name>
    <dbReference type="NCBI Taxonomy" id="525370"/>
    <lineage>
        <taxon>Bacteria</taxon>
        <taxon>Bacillati</taxon>
        <taxon>Actinomycetota</taxon>
        <taxon>Actinomycetes</taxon>
        <taxon>Mycobacteriales</taxon>
        <taxon>Nocardiaceae</taxon>
        <taxon>Prescottella</taxon>
    </lineage>
</organism>
<name>E9T7R2_RHOHA</name>
<dbReference type="GO" id="GO:0003700">
    <property type="term" value="F:DNA-binding transcription factor activity"/>
    <property type="evidence" value="ECO:0007669"/>
    <property type="project" value="InterPro"/>
</dbReference>
<sequence length="168" mass="18478">MHNIVVVYIHRVTDDLALDRQVCFALYSASRATTAAYRTLLADLGLTYPQYLVMLVLWERDGRGVQEICDALQLDTGTLSPLLKRLEAGGLVDRQRAGGDDRRVTVGLTPAGAALRDRASDIPARLAQATGLDVPELERLRDVLMAVGRNLHHADFDTPSTDNREEAP</sequence>
<dbReference type="GO" id="GO:0003677">
    <property type="term" value="F:DNA binding"/>
    <property type="evidence" value="ECO:0007669"/>
    <property type="project" value="UniProtKB-KW"/>
</dbReference>